<evidence type="ECO:0000313" key="2">
    <source>
        <dbReference type="EMBL" id="KEH36044.1"/>
    </source>
</evidence>
<gene>
    <name evidence="2" type="ordered locus">MTR_3g110148</name>
</gene>
<name>G7ZWJ6_MEDTR</name>
<dbReference type="InterPro" id="IPR006553">
    <property type="entry name" value="Leu-rich_rpt_Cys-con_subtyp"/>
</dbReference>
<dbReference type="PaxDb" id="3880-AES83584"/>
<sequence length="381" mass="43547">MVATDFYLPDDCWEYVKFLIMVGYRLHLNFVSVVSKRFLSITNRLRFSLAIYGITYPFLTRLFLRFTNLTSLNLTCYSFDLNNLLFEISRFPLKLTSLNISNKSIIPTNGLRAFSENITTLTSLTCSHISCINSTDLLVIAECFPLFEELDLSSPLECNNDQLLDELLEVAIRVCCNGVTSTGIVRMIVENSNSLMGFVVRPQLKSLQLDHNPWLRDESIIMIASIFPNLQLLDLTHCYEISEGICQVLKRCCKIRHLKLAYCSKLKLLGMNFEAPKLEVLDLSNTMVDDETLYVISKSCCGLLQLLLKNCYHVTEKGVKHVVEKCTKLREINLKGCFKVHANFVASMIFSRPSLREITAPPGFDSSEKMKFYLSHNCFVW</sequence>
<feature type="transmembrane region" description="Helical" evidence="1">
    <location>
        <begin position="47"/>
        <end position="64"/>
    </location>
</feature>
<dbReference type="EMBL" id="CM001219">
    <property type="protein sequence ID" value="KEH36044.1"/>
    <property type="molecule type" value="Genomic_DNA"/>
</dbReference>
<dbReference type="AlphaFoldDB" id="G7ZWJ6"/>
<keyword evidence="1" id="KW-1133">Transmembrane helix</keyword>
<evidence type="ECO:0000313" key="4">
    <source>
        <dbReference type="Proteomes" id="UP000002051"/>
    </source>
</evidence>
<dbReference type="PANTHER" id="PTHR13318">
    <property type="entry name" value="PARTNER OF PAIRED, ISOFORM B-RELATED"/>
    <property type="match status" value="1"/>
</dbReference>
<dbReference type="SMART" id="SM00367">
    <property type="entry name" value="LRR_CC"/>
    <property type="match status" value="6"/>
</dbReference>
<dbReference type="PANTHER" id="PTHR13318:SF106">
    <property type="entry name" value="F-BOX_LRR-REPEAT PROTEIN 2"/>
    <property type="match status" value="1"/>
</dbReference>
<proteinExistence type="predicted"/>
<accession>G7ZWJ6</accession>
<dbReference type="InterPro" id="IPR032675">
    <property type="entry name" value="LRR_dom_sf"/>
</dbReference>
<evidence type="ECO:0000313" key="3">
    <source>
        <dbReference type="EnsemblPlants" id="KEH36044"/>
    </source>
</evidence>
<dbReference type="FunFam" id="3.80.10.10:FF:000930">
    <property type="entry name" value="F-box/LRR-repeat protein 20"/>
    <property type="match status" value="1"/>
</dbReference>
<dbReference type="OMA" id="THCYEIS"/>
<reference evidence="2 4" key="2">
    <citation type="journal article" date="2014" name="BMC Genomics">
        <title>An improved genome release (version Mt4.0) for the model legume Medicago truncatula.</title>
        <authorList>
            <person name="Tang H."/>
            <person name="Krishnakumar V."/>
            <person name="Bidwell S."/>
            <person name="Rosen B."/>
            <person name="Chan A."/>
            <person name="Zhou S."/>
            <person name="Gentzbittel L."/>
            <person name="Childs K.L."/>
            <person name="Yandell M."/>
            <person name="Gundlach H."/>
            <person name="Mayer K.F."/>
            <person name="Schwartz D.C."/>
            <person name="Town C.D."/>
        </authorList>
    </citation>
    <scope>GENOME REANNOTATION</scope>
    <source>
        <strain evidence="2">A17</strain>
        <strain evidence="3 4">cv. Jemalong A17</strain>
    </source>
</reference>
<keyword evidence="1" id="KW-0812">Transmembrane</keyword>
<organism evidence="2 4">
    <name type="scientific">Medicago truncatula</name>
    <name type="common">Barrel medic</name>
    <name type="synonym">Medicago tribuloides</name>
    <dbReference type="NCBI Taxonomy" id="3880"/>
    <lineage>
        <taxon>Eukaryota</taxon>
        <taxon>Viridiplantae</taxon>
        <taxon>Streptophyta</taxon>
        <taxon>Embryophyta</taxon>
        <taxon>Tracheophyta</taxon>
        <taxon>Spermatophyta</taxon>
        <taxon>Magnoliopsida</taxon>
        <taxon>eudicotyledons</taxon>
        <taxon>Gunneridae</taxon>
        <taxon>Pentapetalae</taxon>
        <taxon>rosids</taxon>
        <taxon>fabids</taxon>
        <taxon>Fabales</taxon>
        <taxon>Fabaceae</taxon>
        <taxon>Papilionoideae</taxon>
        <taxon>50 kb inversion clade</taxon>
        <taxon>NPAAA clade</taxon>
        <taxon>Hologalegina</taxon>
        <taxon>IRL clade</taxon>
        <taxon>Trifolieae</taxon>
        <taxon>Medicago</taxon>
    </lineage>
</organism>
<dbReference type="Proteomes" id="UP000002051">
    <property type="component" value="Chromosome 3"/>
</dbReference>
<dbReference type="EnsemblPlants" id="KEH36044">
    <property type="protein sequence ID" value="KEH36044"/>
    <property type="gene ID" value="MTR_3g110148"/>
</dbReference>
<protein>
    <submittedName>
        <fullName evidence="2">RNI superfamily protein</fullName>
    </submittedName>
</protein>
<reference evidence="3" key="3">
    <citation type="submission" date="2015-04" db="UniProtKB">
        <authorList>
            <consortium name="EnsemblPlants"/>
        </authorList>
    </citation>
    <scope>IDENTIFICATION</scope>
    <source>
        <strain evidence="3">cv. Jemalong A17</strain>
    </source>
</reference>
<dbReference type="SUPFAM" id="SSF52047">
    <property type="entry name" value="RNI-like"/>
    <property type="match status" value="1"/>
</dbReference>
<dbReference type="GO" id="GO:0005737">
    <property type="term" value="C:cytoplasm"/>
    <property type="evidence" value="ECO:0000318"/>
    <property type="project" value="GO_Central"/>
</dbReference>
<keyword evidence="4" id="KW-1185">Reference proteome</keyword>
<dbReference type="Gene3D" id="3.80.10.10">
    <property type="entry name" value="Ribonuclease Inhibitor"/>
    <property type="match status" value="1"/>
</dbReference>
<dbReference type="eggNOG" id="KOG1947">
    <property type="taxonomic scope" value="Eukaryota"/>
</dbReference>
<evidence type="ECO:0000256" key="1">
    <source>
        <dbReference type="SAM" id="Phobius"/>
    </source>
</evidence>
<feature type="transmembrane region" description="Helical" evidence="1">
    <location>
        <begin position="15"/>
        <end position="35"/>
    </location>
</feature>
<reference evidence="2 4" key="1">
    <citation type="journal article" date="2011" name="Nature">
        <title>The Medicago genome provides insight into the evolution of rhizobial symbioses.</title>
        <authorList>
            <person name="Young N.D."/>
            <person name="Debelle F."/>
            <person name="Oldroyd G.E."/>
            <person name="Geurts R."/>
            <person name="Cannon S.B."/>
            <person name="Udvardi M.K."/>
            <person name="Benedito V.A."/>
            <person name="Mayer K.F."/>
            <person name="Gouzy J."/>
            <person name="Schoof H."/>
            <person name="Van de Peer Y."/>
            <person name="Proost S."/>
            <person name="Cook D.R."/>
            <person name="Meyers B.C."/>
            <person name="Spannagl M."/>
            <person name="Cheung F."/>
            <person name="De Mita S."/>
            <person name="Krishnakumar V."/>
            <person name="Gundlach H."/>
            <person name="Zhou S."/>
            <person name="Mudge J."/>
            <person name="Bharti A.K."/>
            <person name="Murray J.D."/>
            <person name="Naoumkina M.A."/>
            <person name="Rosen B."/>
            <person name="Silverstein K.A."/>
            <person name="Tang H."/>
            <person name="Rombauts S."/>
            <person name="Zhao P.X."/>
            <person name="Zhou P."/>
            <person name="Barbe V."/>
            <person name="Bardou P."/>
            <person name="Bechner M."/>
            <person name="Bellec A."/>
            <person name="Berger A."/>
            <person name="Berges H."/>
            <person name="Bidwell S."/>
            <person name="Bisseling T."/>
            <person name="Choisne N."/>
            <person name="Couloux A."/>
            <person name="Denny R."/>
            <person name="Deshpande S."/>
            <person name="Dai X."/>
            <person name="Doyle J.J."/>
            <person name="Dudez A.M."/>
            <person name="Farmer A.D."/>
            <person name="Fouteau S."/>
            <person name="Franken C."/>
            <person name="Gibelin C."/>
            <person name="Gish J."/>
            <person name="Goldstein S."/>
            <person name="Gonzalez A.J."/>
            <person name="Green P.J."/>
            <person name="Hallab A."/>
            <person name="Hartog M."/>
            <person name="Hua A."/>
            <person name="Humphray S.J."/>
            <person name="Jeong D.H."/>
            <person name="Jing Y."/>
            <person name="Jocker A."/>
            <person name="Kenton S.M."/>
            <person name="Kim D.J."/>
            <person name="Klee K."/>
            <person name="Lai H."/>
            <person name="Lang C."/>
            <person name="Lin S."/>
            <person name="Macmil S.L."/>
            <person name="Magdelenat G."/>
            <person name="Matthews L."/>
            <person name="McCorrison J."/>
            <person name="Monaghan E.L."/>
            <person name="Mun J.H."/>
            <person name="Najar F.Z."/>
            <person name="Nicholson C."/>
            <person name="Noirot C."/>
            <person name="O'Bleness M."/>
            <person name="Paule C.R."/>
            <person name="Poulain J."/>
            <person name="Prion F."/>
            <person name="Qin B."/>
            <person name="Qu C."/>
            <person name="Retzel E.F."/>
            <person name="Riddle C."/>
            <person name="Sallet E."/>
            <person name="Samain S."/>
            <person name="Samson N."/>
            <person name="Sanders I."/>
            <person name="Saurat O."/>
            <person name="Scarpelli C."/>
            <person name="Schiex T."/>
            <person name="Segurens B."/>
            <person name="Severin A.J."/>
            <person name="Sherrier D.J."/>
            <person name="Shi R."/>
            <person name="Sims S."/>
            <person name="Singer S.R."/>
            <person name="Sinharoy S."/>
            <person name="Sterck L."/>
            <person name="Viollet A."/>
            <person name="Wang B.B."/>
            <person name="Wang K."/>
            <person name="Wang M."/>
            <person name="Wang X."/>
            <person name="Warfsmann J."/>
            <person name="Weissenbach J."/>
            <person name="White D.D."/>
            <person name="White J.D."/>
            <person name="Wiley G.B."/>
            <person name="Wincker P."/>
            <person name="Xing Y."/>
            <person name="Yang L."/>
            <person name="Yao Z."/>
            <person name="Ying F."/>
            <person name="Zhai J."/>
            <person name="Zhou L."/>
            <person name="Zuber A."/>
            <person name="Denarie J."/>
            <person name="Dixon R.A."/>
            <person name="May G.D."/>
            <person name="Schwartz D.C."/>
            <person name="Rogers J."/>
            <person name="Quetier F."/>
            <person name="Town C.D."/>
            <person name="Roe B.A."/>
        </authorList>
    </citation>
    <scope>NUCLEOTIDE SEQUENCE [LARGE SCALE GENOMIC DNA]</scope>
    <source>
        <strain evidence="2">A17</strain>
        <strain evidence="3 4">cv. Jemalong A17</strain>
    </source>
</reference>
<dbReference type="HOGENOM" id="CLU_068558_0_0_1"/>
<keyword evidence="1" id="KW-0472">Membrane</keyword>